<dbReference type="InterPro" id="IPR000210">
    <property type="entry name" value="BTB/POZ_dom"/>
</dbReference>
<keyword evidence="6" id="KW-1185">Reference proteome</keyword>
<gene>
    <name evidence="5" type="ORF">LITE_LOCUS5420</name>
</gene>
<evidence type="ECO:0008006" key="7">
    <source>
        <dbReference type="Google" id="ProtNLM"/>
    </source>
</evidence>
<keyword evidence="2" id="KW-0862">Zinc</keyword>
<evidence type="ECO:0000256" key="2">
    <source>
        <dbReference type="PROSITE-ProRule" id="PRU01391"/>
    </source>
</evidence>
<comment type="pathway">
    <text evidence="1">Protein modification; protein ubiquitination.</text>
</comment>
<reference evidence="5" key="1">
    <citation type="submission" date="2022-08" db="EMBL/GenBank/DDBJ databases">
        <authorList>
            <person name="Gutierrez-Valencia J."/>
        </authorList>
    </citation>
    <scope>NUCLEOTIDE SEQUENCE</scope>
</reference>
<accession>A0AAV0HR83</accession>
<name>A0AAV0HR83_9ROSI</name>
<keyword evidence="2" id="KW-0863">Zinc-finger</keyword>
<dbReference type="GO" id="GO:0008270">
    <property type="term" value="F:zinc ion binding"/>
    <property type="evidence" value="ECO:0007669"/>
    <property type="project" value="UniProtKB-KW"/>
</dbReference>
<dbReference type="GO" id="GO:2000022">
    <property type="term" value="P:regulation of jasmonic acid mediated signaling pathway"/>
    <property type="evidence" value="ECO:0007669"/>
    <property type="project" value="InterPro"/>
</dbReference>
<dbReference type="PROSITE" id="PS52046">
    <property type="entry name" value="ZF_C2HC_NPR"/>
    <property type="match status" value="1"/>
</dbReference>
<keyword evidence="2" id="KW-0479">Metal-binding</keyword>
<proteinExistence type="predicted"/>
<dbReference type="InterPro" id="IPR044292">
    <property type="entry name" value="NPR"/>
</dbReference>
<dbReference type="Pfam" id="PF00651">
    <property type="entry name" value="BTB"/>
    <property type="match status" value="1"/>
</dbReference>
<dbReference type="PANTHER" id="PTHR46475:SF1">
    <property type="entry name" value="REGULATORY PROTEIN NPR2"/>
    <property type="match status" value="1"/>
</dbReference>
<dbReference type="GO" id="GO:0005737">
    <property type="term" value="C:cytoplasm"/>
    <property type="evidence" value="ECO:0007669"/>
    <property type="project" value="TreeGrafter"/>
</dbReference>
<dbReference type="Proteomes" id="UP001154282">
    <property type="component" value="Unassembled WGS sequence"/>
</dbReference>
<dbReference type="PANTHER" id="PTHR46475">
    <property type="entry name" value="REGULATORY PROTEIN NPR3"/>
    <property type="match status" value="1"/>
</dbReference>
<dbReference type="SUPFAM" id="SSF54695">
    <property type="entry name" value="POZ domain"/>
    <property type="match status" value="1"/>
</dbReference>
<feature type="domain" description="C2HC NPR-type" evidence="4">
    <location>
        <begin position="139"/>
        <end position="153"/>
    </location>
</feature>
<dbReference type="GO" id="GO:0042742">
    <property type="term" value="P:defense response to bacterium"/>
    <property type="evidence" value="ECO:0007669"/>
    <property type="project" value="TreeGrafter"/>
</dbReference>
<dbReference type="GO" id="GO:0050832">
    <property type="term" value="P:defense response to fungus"/>
    <property type="evidence" value="ECO:0007669"/>
    <property type="project" value="TreeGrafter"/>
</dbReference>
<dbReference type="AlphaFoldDB" id="A0AAV0HR83"/>
<dbReference type="InterPro" id="IPR057250">
    <property type="entry name" value="Znf_C2HC_NPR-type"/>
</dbReference>
<comment type="caution">
    <text evidence="5">The sequence shown here is derived from an EMBL/GenBank/DDBJ whole genome shotgun (WGS) entry which is preliminary data.</text>
</comment>
<dbReference type="SMART" id="SM00225">
    <property type="entry name" value="BTB"/>
    <property type="match status" value="1"/>
</dbReference>
<comment type="caution">
    <text evidence="2">Lacks conserved residue(s) required for the propagation of feature annotation.</text>
</comment>
<evidence type="ECO:0000313" key="6">
    <source>
        <dbReference type="Proteomes" id="UP001154282"/>
    </source>
</evidence>
<evidence type="ECO:0000259" key="4">
    <source>
        <dbReference type="PROSITE" id="PS52046"/>
    </source>
</evidence>
<dbReference type="GO" id="GO:2000031">
    <property type="term" value="P:regulation of salicylic acid mediated signaling pathway"/>
    <property type="evidence" value="ECO:0007669"/>
    <property type="project" value="InterPro"/>
</dbReference>
<protein>
    <recommendedName>
        <fullName evidence="7">BTB domain-containing protein</fullName>
    </recommendedName>
</protein>
<feature type="domain" description="BTB" evidence="3">
    <location>
        <begin position="60"/>
        <end position="136"/>
    </location>
</feature>
<dbReference type="CDD" id="cd18310">
    <property type="entry name" value="BTB_POZ_NPR_plant"/>
    <property type="match status" value="1"/>
</dbReference>
<evidence type="ECO:0000259" key="3">
    <source>
        <dbReference type="PROSITE" id="PS50097"/>
    </source>
</evidence>
<organism evidence="5 6">
    <name type="scientific">Linum tenue</name>
    <dbReference type="NCBI Taxonomy" id="586396"/>
    <lineage>
        <taxon>Eukaryota</taxon>
        <taxon>Viridiplantae</taxon>
        <taxon>Streptophyta</taxon>
        <taxon>Embryophyta</taxon>
        <taxon>Tracheophyta</taxon>
        <taxon>Spermatophyta</taxon>
        <taxon>Magnoliopsida</taxon>
        <taxon>eudicotyledons</taxon>
        <taxon>Gunneridae</taxon>
        <taxon>Pentapetalae</taxon>
        <taxon>rosids</taxon>
        <taxon>fabids</taxon>
        <taxon>Malpighiales</taxon>
        <taxon>Linaceae</taxon>
        <taxon>Linum</taxon>
    </lineage>
</organism>
<dbReference type="Gene3D" id="3.30.710.10">
    <property type="entry name" value="Potassium Channel Kv1.1, Chain A"/>
    <property type="match status" value="1"/>
</dbReference>
<dbReference type="GO" id="GO:0005634">
    <property type="term" value="C:nucleus"/>
    <property type="evidence" value="ECO:0007669"/>
    <property type="project" value="TreeGrafter"/>
</dbReference>
<evidence type="ECO:0000313" key="5">
    <source>
        <dbReference type="EMBL" id="CAI0387352.1"/>
    </source>
</evidence>
<dbReference type="PROSITE" id="PS50097">
    <property type="entry name" value="BTB"/>
    <property type="match status" value="1"/>
</dbReference>
<sequence length="209" mass="22962">MDCRFGSSDSNDIISNGSSSCCVELQPSSTSHQPEFAALHRLSRNLDSTFDPSSEFNFFADAKIVVPGGGGGREVPVHRCILSSRSEFFRNVFCSAKENCDGRFELKELAKDYEVGFEPLVAVLGYLYSGTVRALPSGICECVDDDCSHLGCRPAVDFMVEVLYASFTFQVPELVALYQVKTQALFVALKFGSPFDILALLHLIRRGGY</sequence>
<dbReference type="InterPro" id="IPR011333">
    <property type="entry name" value="SKP1/BTB/POZ_sf"/>
</dbReference>
<dbReference type="EMBL" id="CAMGYJ010000002">
    <property type="protein sequence ID" value="CAI0387352.1"/>
    <property type="molecule type" value="Genomic_DNA"/>
</dbReference>
<dbReference type="GO" id="GO:0009862">
    <property type="term" value="P:systemic acquired resistance, salicylic acid mediated signaling pathway"/>
    <property type="evidence" value="ECO:0007669"/>
    <property type="project" value="InterPro"/>
</dbReference>
<evidence type="ECO:0000256" key="1">
    <source>
        <dbReference type="ARBA" id="ARBA00004906"/>
    </source>
</evidence>